<feature type="domain" description="TRAM" evidence="9">
    <location>
        <begin position="375"/>
        <end position="441"/>
    </location>
</feature>
<dbReference type="NCBIfam" id="TIGR00089">
    <property type="entry name" value="MiaB/RimO family radical SAM methylthiotransferase"/>
    <property type="match status" value="1"/>
</dbReference>
<name>A0A173Y965_9CLOT</name>
<feature type="domain" description="MTTase N-terminal" evidence="10">
    <location>
        <begin position="4"/>
        <end position="119"/>
    </location>
</feature>
<keyword evidence="3 8" id="KW-0808">Transferase</keyword>
<dbReference type="GO" id="GO:0046872">
    <property type="term" value="F:metal ion binding"/>
    <property type="evidence" value="ECO:0007669"/>
    <property type="project" value="UniProtKB-KW"/>
</dbReference>
<dbReference type="InterPro" id="IPR005839">
    <property type="entry name" value="Methylthiotransferase"/>
</dbReference>
<dbReference type="SFLD" id="SFLDG01061">
    <property type="entry name" value="methylthiotransferase"/>
    <property type="match status" value="1"/>
</dbReference>
<comment type="similarity">
    <text evidence="8">Belongs to the methylthiotransferase family. RimO subfamily.</text>
</comment>
<dbReference type="PROSITE" id="PS50926">
    <property type="entry name" value="TRAM"/>
    <property type="match status" value="1"/>
</dbReference>
<dbReference type="GO" id="GO:0051539">
    <property type="term" value="F:4 iron, 4 sulfur cluster binding"/>
    <property type="evidence" value="ECO:0007669"/>
    <property type="project" value="UniProtKB-UniRule"/>
</dbReference>
<dbReference type="GO" id="GO:0035600">
    <property type="term" value="P:tRNA methylthiolation"/>
    <property type="evidence" value="ECO:0007669"/>
    <property type="project" value="UniProtKB-ARBA"/>
</dbReference>
<dbReference type="InterPro" id="IPR002792">
    <property type="entry name" value="TRAM_dom"/>
</dbReference>
<comment type="cofactor">
    <cofactor evidence="8">
        <name>[4Fe-4S] cluster</name>
        <dbReference type="ChEBI" id="CHEBI:49883"/>
    </cofactor>
    <text evidence="8">Binds 2 [4Fe-4S] clusters. One cluster is coordinated with 3 cysteines and an exchangeable S-adenosyl-L-methionine.</text>
</comment>
<keyword evidence="2 8" id="KW-0963">Cytoplasm</keyword>
<evidence type="ECO:0000259" key="9">
    <source>
        <dbReference type="PROSITE" id="PS50926"/>
    </source>
</evidence>
<evidence type="ECO:0000259" key="10">
    <source>
        <dbReference type="PROSITE" id="PS51449"/>
    </source>
</evidence>
<dbReference type="FunFam" id="2.40.50.140:FF:000210">
    <property type="entry name" value="Ribosomal protein S12 methylthiotransferase RimO"/>
    <property type="match status" value="1"/>
</dbReference>
<proteinExistence type="inferred from homology"/>
<dbReference type="InterPro" id="IPR058240">
    <property type="entry name" value="rSAM_sf"/>
</dbReference>
<dbReference type="NCBIfam" id="TIGR01125">
    <property type="entry name" value="30S ribosomal protein S12 methylthiotransferase RimO"/>
    <property type="match status" value="1"/>
</dbReference>
<evidence type="ECO:0000256" key="1">
    <source>
        <dbReference type="ARBA" id="ARBA00022485"/>
    </source>
</evidence>
<evidence type="ECO:0000313" key="13">
    <source>
        <dbReference type="Proteomes" id="UP000095594"/>
    </source>
</evidence>
<dbReference type="Gene3D" id="2.40.50.140">
    <property type="entry name" value="Nucleic acid-binding proteins"/>
    <property type="match status" value="1"/>
</dbReference>
<dbReference type="SMART" id="SM00729">
    <property type="entry name" value="Elp3"/>
    <property type="match status" value="1"/>
</dbReference>
<dbReference type="SFLD" id="SFLDF00274">
    <property type="entry name" value="ribosomal_protein_S12_methylth"/>
    <property type="match status" value="1"/>
</dbReference>
<feature type="binding site" evidence="8">
    <location>
        <position position="82"/>
    </location>
    <ligand>
        <name>[4Fe-4S] cluster</name>
        <dbReference type="ChEBI" id="CHEBI:49883"/>
        <label>1</label>
    </ligand>
</feature>
<evidence type="ECO:0000256" key="6">
    <source>
        <dbReference type="ARBA" id="ARBA00023004"/>
    </source>
</evidence>
<dbReference type="Proteomes" id="UP000095594">
    <property type="component" value="Unassembled WGS sequence"/>
</dbReference>
<evidence type="ECO:0000313" key="12">
    <source>
        <dbReference type="EMBL" id="CUN59525.1"/>
    </source>
</evidence>
<sequence length="445" mass="51099">MEKYKVGMVSLGCDKNRVDSELILGTINKYYEITNNPKEADIIIVNTCGFIESAKQESIDTILEMASYKTNYKCKMLIATGCLTQRYGDELLEQMPEIDILMGVNDYMKLHKLILEFIKEQKQISSASYSDLSINEGERILTTNSHTAYVRIAEGCNNFCTYCIIPKIRGKFRSRTMESVIKEVESLASQGVKEIILIAQDLTNYGVDIYNGKMLHKLAKKVSEVDNIEWVRLLYCYPEEIYDELIEEIATNNKIVKYLDIPIQHISDKILKLMGRKTNKKDIINIIDKLRKRIPNITLRTSLIVGFPNENDDDFNELKQFLLDYRLENVGVFSYSQEEGTPAAIMNGQIDESTKEKRLKELMLTQRKIMLDLNKLKIGNIYDTIIDGSNGEFFIGRSYMMSPEIDNIILVRKTKKVKIGDIIKVKITDVQEYDLIGDVIDESSK</sequence>
<dbReference type="RefSeq" id="WP_055263030.1">
    <property type="nucleotide sequence ID" value="NZ_CABIXQ010000001.1"/>
</dbReference>
<feature type="binding site" evidence="8">
    <location>
        <position position="156"/>
    </location>
    <ligand>
        <name>[4Fe-4S] cluster</name>
        <dbReference type="ChEBI" id="CHEBI:49883"/>
        <label>2</label>
        <note>4Fe-4S-S-AdoMet</note>
    </ligand>
</feature>
<dbReference type="Gene3D" id="3.80.30.20">
    <property type="entry name" value="tm_1862 like domain"/>
    <property type="match status" value="1"/>
</dbReference>
<dbReference type="InterPro" id="IPR038135">
    <property type="entry name" value="Methylthiotransferase_N_sf"/>
</dbReference>
<dbReference type="GO" id="GO:0140101">
    <property type="term" value="F:catalytic activity, acting on a tRNA"/>
    <property type="evidence" value="ECO:0007669"/>
    <property type="project" value="UniProtKB-ARBA"/>
</dbReference>
<dbReference type="GO" id="GO:0035599">
    <property type="term" value="F:aspartic acid methylthiotransferase activity"/>
    <property type="evidence" value="ECO:0007669"/>
    <property type="project" value="TreeGrafter"/>
</dbReference>
<dbReference type="FunFam" id="3.80.30.20:FF:000001">
    <property type="entry name" value="tRNA-2-methylthio-N(6)-dimethylallyladenosine synthase 2"/>
    <property type="match status" value="1"/>
</dbReference>
<dbReference type="CDD" id="cd01335">
    <property type="entry name" value="Radical_SAM"/>
    <property type="match status" value="1"/>
</dbReference>
<comment type="catalytic activity">
    <reaction evidence="8">
        <text>L-aspartate(89)-[ribosomal protein uS12]-hydrogen + (sulfur carrier)-SH + AH2 + 2 S-adenosyl-L-methionine = 3-methylsulfanyl-L-aspartate(89)-[ribosomal protein uS12]-hydrogen + (sulfur carrier)-H + 5'-deoxyadenosine + L-methionine + A + S-adenosyl-L-homocysteine + 2 H(+)</text>
        <dbReference type="Rhea" id="RHEA:37087"/>
        <dbReference type="Rhea" id="RHEA-COMP:10460"/>
        <dbReference type="Rhea" id="RHEA-COMP:10461"/>
        <dbReference type="Rhea" id="RHEA-COMP:14737"/>
        <dbReference type="Rhea" id="RHEA-COMP:14739"/>
        <dbReference type="ChEBI" id="CHEBI:13193"/>
        <dbReference type="ChEBI" id="CHEBI:15378"/>
        <dbReference type="ChEBI" id="CHEBI:17319"/>
        <dbReference type="ChEBI" id="CHEBI:17499"/>
        <dbReference type="ChEBI" id="CHEBI:29917"/>
        <dbReference type="ChEBI" id="CHEBI:29961"/>
        <dbReference type="ChEBI" id="CHEBI:57844"/>
        <dbReference type="ChEBI" id="CHEBI:57856"/>
        <dbReference type="ChEBI" id="CHEBI:59789"/>
        <dbReference type="ChEBI" id="CHEBI:64428"/>
        <dbReference type="ChEBI" id="CHEBI:73599"/>
        <dbReference type="EC" id="2.8.4.4"/>
    </reaction>
</comment>
<keyword evidence="6 8" id="KW-0408">Iron</keyword>
<dbReference type="InterPro" id="IPR020612">
    <property type="entry name" value="Methylthiotransferase_CS"/>
</dbReference>
<dbReference type="GO" id="GO:0103039">
    <property type="term" value="F:protein methylthiotransferase activity"/>
    <property type="evidence" value="ECO:0007669"/>
    <property type="project" value="UniProtKB-EC"/>
</dbReference>
<dbReference type="InterPro" id="IPR006638">
    <property type="entry name" value="Elp3/MiaA/NifB-like_rSAM"/>
</dbReference>
<organism evidence="12 13">
    <name type="scientific">Clostridium disporicum</name>
    <dbReference type="NCBI Taxonomy" id="84024"/>
    <lineage>
        <taxon>Bacteria</taxon>
        <taxon>Bacillati</taxon>
        <taxon>Bacillota</taxon>
        <taxon>Clostridia</taxon>
        <taxon>Eubacteriales</taxon>
        <taxon>Clostridiaceae</taxon>
        <taxon>Clostridium</taxon>
    </lineage>
</organism>
<evidence type="ECO:0000256" key="4">
    <source>
        <dbReference type="ARBA" id="ARBA00022691"/>
    </source>
</evidence>
<evidence type="ECO:0000256" key="7">
    <source>
        <dbReference type="ARBA" id="ARBA00023014"/>
    </source>
</evidence>
<dbReference type="InterPro" id="IPR012340">
    <property type="entry name" value="NA-bd_OB-fold"/>
</dbReference>
<dbReference type="HAMAP" id="MF_01865">
    <property type="entry name" value="MTTase_RimO"/>
    <property type="match status" value="1"/>
</dbReference>
<reference evidence="12 13" key="1">
    <citation type="submission" date="2015-09" db="EMBL/GenBank/DDBJ databases">
        <authorList>
            <consortium name="Pathogen Informatics"/>
        </authorList>
    </citation>
    <scope>NUCLEOTIDE SEQUENCE [LARGE SCALE GENOMIC DNA]</scope>
    <source>
        <strain evidence="12 13">2789STDY5834856</strain>
    </source>
</reference>
<dbReference type="InterPro" id="IPR005840">
    <property type="entry name" value="Ribosomal_uS12_MeSTrfase_RimO"/>
</dbReference>
<keyword evidence="1 8" id="KW-0004">4Fe-4S</keyword>
<dbReference type="PANTHER" id="PTHR43837">
    <property type="entry name" value="RIBOSOMAL PROTEIN S12 METHYLTHIOTRANSFERASE RIMO"/>
    <property type="match status" value="1"/>
</dbReference>
<dbReference type="SUPFAM" id="SSF102114">
    <property type="entry name" value="Radical SAM enzymes"/>
    <property type="match status" value="1"/>
</dbReference>
<dbReference type="OrthoDB" id="9805215at2"/>
<comment type="subcellular location">
    <subcellularLocation>
        <location evidence="8">Cytoplasm</location>
    </subcellularLocation>
</comment>
<dbReference type="Pfam" id="PF04055">
    <property type="entry name" value="Radical_SAM"/>
    <property type="match status" value="1"/>
</dbReference>
<dbReference type="EC" id="2.8.4.4" evidence="8"/>
<feature type="binding site" evidence="8">
    <location>
        <position position="13"/>
    </location>
    <ligand>
        <name>[4Fe-4S] cluster</name>
        <dbReference type="ChEBI" id="CHEBI:49883"/>
        <label>1</label>
    </ligand>
</feature>
<keyword evidence="7 8" id="KW-0411">Iron-sulfur</keyword>
<dbReference type="PANTHER" id="PTHR43837:SF1">
    <property type="entry name" value="RIBOSOMAL PROTEIN US12 METHYLTHIOTRANSFERASE RIMO"/>
    <property type="match status" value="1"/>
</dbReference>
<evidence type="ECO:0000256" key="8">
    <source>
        <dbReference type="HAMAP-Rule" id="MF_01865"/>
    </source>
</evidence>
<keyword evidence="4 8" id="KW-0949">S-adenosyl-L-methionine</keyword>
<dbReference type="PROSITE" id="PS01278">
    <property type="entry name" value="MTTASE_RADICAL"/>
    <property type="match status" value="1"/>
</dbReference>
<dbReference type="Pfam" id="PF00919">
    <property type="entry name" value="UPF0004"/>
    <property type="match status" value="1"/>
</dbReference>
<dbReference type="SFLD" id="SFLDS00029">
    <property type="entry name" value="Radical_SAM"/>
    <property type="match status" value="1"/>
</dbReference>
<dbReference type="GO" id="GO:0005829">
    <property type="term" value="C:cytosol"/>
    <property type="evidence" value="ECO:0007669"/>
    <property type="project" value="TreeGrafter"/>
</dbReference>
<dbReference type="Pfam" id="PF18693">
    <property type="entry name" value="TRAM_2"/>
    <property type="match status" value="1"/>
</dbReference>
<dbReference type="PROSITE" id="PS51449">
    <property type="entry name" value="MTTASE_N"/>
    <property type="match status" value="1"/>
</dbReference>
<feature type="binding site" evidence="8">
    <location>
        <position position="163"/>
    </location>
    <ligand>
        <name>[4Fe-4S] cluster</name>
        <dbReference type="ChEBI" id="CHEBI:49883"/>
        <label>2</label>
        <note>4Fe-4S-S-AdoMet</note>
    </ligand>
</feature>
<feature type="binding site" evidence="8">
    <location>
        <position position="160"/>
    </location>
    <ligand>
        <name>[4Fe-4S] cluster</name>
        <dbReference type="ChEBI" id="CHEBI:49883"/>
        <label>2</label>
        <note>4Fe-4S-S-AdoMet</note>
    </ligand>
</feature>
<dbReference type="AlphaFoldDB" id="A0A173Y965"/>
<dbReference type="EMBL" id="CYZX01000001">
    <property type="protein sequence ID" value="CUN59525.1"/>
    <property type="molecule type" value="Genomic_DNA"/>
</dbReference>
<feature type="binding site" evidence="8">
    <location>
        <position position="48"/>
    </location>
    <ligand>
        <name>[4Fe-4S] cluster</name>
        <dbReference type="ChEBI" id="CHEBI:49883"/>
        <label>1</label>
    </ligand>
</feature>
<evidence type="ECO:0000256" key="3">
    <source>
        <dbReference type="ARBA" id="ARBA00022679"/>
    </source>
</evidence>
<evidence type="ECO:0000256" key="2">
    <source>
        <dbReference type="ARBA" id="ARBA00022490"/>
    </source>
</evidence>
<evidence type="ECO:0000259" key="11">
    <source>
        <dbReference type="PROSITE" id="PS51918"/>
    </source>
</evidence>
<evidence type="ECO:0000256" key="5">
    <source>
        <dbReference type="ARBA" id="ARBA00022723"/>
    </source>
</evidence>
<feature type="domain" description="Radical SAM core" evidence="11">
    <location>
        <begin position="142"/>
        <end position="372"/>
    </location>
</feature>
<comment type="function">
    <text evidence="8">Catalyzes the methylthiolation of an aspartic acid residue of ribosomal protein uS12.</text>
</comment>
<protein>
    <recommendedName>
        <fullName evidence="8">Ribosomal protein uS12 methylthiotransferase RimO</fullName>
        <shortName evidence="8">uS12 MTTase</shortName>
        <shortName evidence="8">uS12 methylthiotransferase</shortName>
        <ecNumber evidence="8">2.8.4.4</ecNumber>
    </recommendedName>
    <alternativeName>
        <fullName evidence="8">Ribosomal protein uS12 (aspartate-C(3))-methylthiotransferase</fullName>
    </alternativeName>
    <alternativeName>
        <fullName evidence="8">Ribosome maturation factor RimO</fullName>
    </alternativeName>
</protein>
<dbReference type="PROSITE" id="PS51918">
    <property type="entry name" value="RADICAL_SAM"/>
    <property type="match status" value="1"/>
</dbReference>
<dbReference type="InterPro" id="IPR007197">
    <property type="entry name" value="rSAM"/>
</dbReference>
<keyword evidence="5 8" id="KW-0479">Metal-binding</keyword>
<dbReference type="SFLD" id="SFLDG01082">
    <property type="entry name" value="B12-binding_domain_containing"/>
    <property type="match status" value="1"/>
</dbReference>
<accession>A0A173Y965</accession>
<dbReference type="Gene3D" id="3.40.50.12160">
    <property type="entry name" value="Methylthiotransferase, N-terminal domain"/>
    <property type="match status" value="1"/>
</dbReference>
<dbReference type="InterPro" id="IPR023404">
    <property type="entry name" value="rSAM_horseshoe"/>
</dbReference>
<gene>
    <name evidence="8 12" type="primary">rimO</name>
    <name evidence="12" type="ORF">ERS852471_00208</name>
</gene>
<dbReference type="InterPro" id="IPR013848">
    <property type="entry name" value="Methylthiotransferase_N"/>
</dbReference>